<name>A0A382Q576_9ZZZZ</name>
<protein>
    <recommendedName>
        <fullName evidence="2">VWFA domain-containing protein</fullName>
    </recommendedName>
</protein>
<reference evidence="1" key="1">
    <citation type="submission" date="2018-05" db="EMBL/GenBank/DDBJ databases">
        <authorList>
            <person name="Lanie J.A."/>
            <person name="Ng W.-L."/>
            <person name="Kazmierczak K.M."/>
            <person name="Andrzejewski T.M."/>
            <person name="Davidsen T.M."/>
            <person name="Wayne K.J."/>
            <person name="Tettelin H."/>
            <person name="Glass J.I."/>
            <person name="Rusch D."/>
            <person name="Podicherti R."/>
            <person name="Tsui H.-C.T."/>
            <person name="Winkler M.E."/>
        </authorList>
    </citation>
    <scope>NUCLEOTIDE SEQUENCE</scope>
</reference>
<accession>A0A382Q576</accession>
<feature type="non-terminal residue" evidence="1">
    <location>
        <position position="147"/>
    </location>
</feature>
<evidence type="ECO:0008006" key="2">
    <source>
        <dbReference type="Google" id="ProtNLM"/>
    </source>
</evidence>
<dbReference type="AlphaFoldDB" id="A0A382Q576"/>
<evidence type="ECO:0000313" key="1">
    <source>
        <dbReference type="EMBL" id="SVC80075.1"/>
    </source>
</evidence>
<dbReference type="EMBL" id="UINC01111685">
    <property type="protein sequence ID" value="SVC80075.1"/>
    <property type="molecule type" value="Genomic_DNA"/>
</dbReference>
<sequence length="147" mass="16698">MMNHNGFQDSSRTDPSRTVNSTNPWLLVMMVDDSHSMSADWGGLEMSMSELVEMAINRTLYDMGLEYCLQETKVRDRIHLKVLVYRADGEVVDPMPNGSKATYHKAPGEDGWVQNYHDTMSYSHQSGSSEVPRWVILSPRGKTPMLE</sequence>
<gene>
    <name evidence="1" type="ORF">METZ01_LOCUS332929</name>
</gene>
<proteinExistence type="predicted"/>
<organism evidence="1">
    <name type="scientific">marine metagenome</name>
    <dbReference type="NCBI Taxonomy" id="408172"/>
    <lineage>
        <taxon>unclassified sequences</taxon>
        <taxon>metagenomes</taxon>
        <taxon>ecological metagenomes</taxon>
    </lineage>
</organism>